<keyword evidence="2" id="KW-1185">Reference proteome</keyword>
<sequence length="124" mass="13897">MDSAAPLPHPVVSREDWLAARIALKAEEKRVLREYDALAAQRRALPWVKVDKLYVFDTPSGPRTLSDLFAGRSQLIVQHFMFAPEWEEGCVGCSLGPTICTAFGRIWKTTTSSLPACRARPWPN</sequence>
<dbReference type="Pfam" id="PF05988">
    <property type="entry name" value="DUF899"/>
    <property type="match status" value="1"/>
</dbReference>
<protein>
    <recommendedName>
        <fullName evidence="3">DUF899 domain-containing protein</fullName>
    </recommendedName>
</protein>
<dbReference type="Proteomes" id="UP000006512">
    <property type="component" value="Unassembled WGS sequence"/>
</dbReference>
<dbReference type="EMBL" id="GL883080">
    <property type="protein sequence ID" value="EGF89486.1"/>
    <property type="molecule type" value="Genomic_DNA"/>
</dbReference>
<evidence type="ECO:0008006" key="3">
    <source>
        <dbReference type="Google" id="ProtNLM"/>
    </source>
</evidence>
<name>F4QRW6_9CAUL</name>
<proteinExistence type="predicted"/>
<dbReference type="eggNOG" id="COG4312">
    <property type="taxonomic scope" value="Bacteria"/>
</dbReference>
<gene>
    <name evidence="1" type="ORF">ABI_39000</name>
</gene>
<dbReference type="HOGENOM" id="CLU_1999192_0_0_5"/>
<dbReference type="InterPro" id="IPR010296">
    <property type="entry name" value="DUF899_thioredox"/>
</dbReference>
<organism evidence="1 2">
    <name type="scientific">Asticcacaulis biprosthecium C19</name>
    <dbReference type="NCBI Taxonomy" id="715226"/>
    <lineage>
        <taxon>Bacteria</taxon>
        <taxon>Pseudomonadati</taxon>
        <taxon>Pseudomonadota</taxon>
        <taxon>Alphaproteobacteria</taxon>
        <taxon>Caulobacterales</taxon>
        <taxon>Caulobacteraceae</taxon>
        <taxon>Asticcacaulis</taxon>
    </lineage>
</organism>
<evidence type="ECO:0000313" key="1">
    <source>
        <dbReference type="EMBL" id="EGF89486.1"/>
    </source>
</evidence>
<reference evidence="2" key="1">
    <citation type="submission" date="2011-03" db="EMBL/GenBank/DDBJ databases">
        <title>Draft genome sequence of Brevundimonas diminuta.</title>
        <authorList>
            <person name="Brown P.J.B."/>
            <person name="Buechlein A."/>
            <person name="Hemmerich C."/>
            <person name="Brun Y.V."/>
        </authorList>
    </citation>
    <scope>NUCLEOTIDE SEQUENCE [LARGE SCALE GENOMIC DNA]</scope>
    <source>
        <strain evidence="2">C19</strain>
    </source>
</reference>
<evidence type="ECO:0000313" key="2">
    <source>
        <dbReference type="Proteomes" id="UP000006512"/>
    </source>
</evidence>
<dbReference type="AlphaFoldDB" id="F4QRW6"/>
<dbReference type="STRING" id="715226.ABI_39000"/>
<accession>F4QRW6</accession>